<feature type="domain" description="Type II secretion system protein GspB C-terminal" evidence="2">
    <location>
        <begin position="172"/>
        <end position="231"/>
    </location>
</feature>
<dbReference type="EMBL" id="JACHGR010000003">
    <property type="protein sequence ID" value="MBB6055255.1"/>
    <property type="molecule type" value="Genomic_DNA"/>
</dbReference>
<protein>
    <submittedName>
        <fullName evidence="3">General secretion pathway protein B</fullName>
    </submittedName>
</protein>
<evidence type="ECO:0000313" key="4">
    <source>
        <dbReference type="Proteomes" id="UP000585721"/>
    </source>
</evidence>
<gene>
    <name evidence="3" type="ORF">HNR75_001137</name>
</gene>
<dbReference type="Pfam" id="PF16537">
    <property type="entry name" value="T2SSB"/>
    <property type="match status" value="1"/>
</dbReference>
<sequence length="238" mass="26133">MSLLTSASRQSRRVEQAHFFMPERLHGESGSKARWLAWLLGLPLCAALGGATNYGWHLLHNEPVEQRVEVPHPTELPFKLLPQDYEFVTEPLPEADPVQDLVIDQPALPPVADKPVVPDAVDTDLRSSLEKRFMQAVNDTVQANTPAVPVQSTASPDATPLGALPPRISQQVPAMKYGAHVYSSIPANRTININGRDYHEGDEVVSGVVLLRIAPETSIFRVGSQSFSLNALTDWQGY</sequence>
<keyword evidence="4" id="KW-1185">Reference proteome</keyword>
<dbReference type="AlphaFoldDB" id="A0A841GIV6"/>
<dbReference type="InterPro" id="IPR032389">
    <property type="entry name" value="GspB_C"/>
</dbReference>
<dbReference type="GO" id="GO:0015627">
    <property type="term" value="C:type II protein secretion system complex"/>
    <property type="evidence" value="ECO:0007669"/>
    <property type="project" value="InterPro"/>
</dbReference>
<feature type="compositionally biased region" description="Polar residues" evidence="1">
    <location>
        <begin position="144"/>
        <end position="156"/>
    </location>
</feature>
<evidence type="ECO:0000259" key="2">
    <source>
        <dbReference type="Pfam" id="PF16537"/>
    </source>
</evidence>
<dbReference type="RefSeq" id="WP_188026024.1">
    <property type="nucleotide sequence ID" value="NZ_JACHGR010000003.1"/>
</dbReference>
<comment type="caution">
    <text evidence="3">The sequence shown here is derived from an EMBL/GenBank/DDBJ whole genome shotgun (WGS) entry which is preliminary data.</text>
</comment>
<name>A0A841GIV6_9GAMM</name>
<evidence type="ECO:0000256" key="1">
    <source>
        <dbReference type="SAM" id="MobiDB-lite"/>
    </source>
</evidence>
<organism evidence="3 4">
    <name type="scientific">Tolumonas osonensis</name>
    <dbReference type="NCBI Taxonomy" id="675874"/>
    <lineage>
        <taxon>Bacteria</taxon>
        <taxon>Pseudomonadati</taxon>
        <taxon>Pseudomonadota</taxon>
        <taxon>Gammaproteobacteria</taxon>
        <taxon>Aeromonadales</taxon>
        <taxon>Aeromonadaceae</taxon>
        <taxon>Tolumonas</taxon>
    </lineage>
</organism>
<evidence type="ECO:0000313" key="3">
    <source>
        <dbReference type="EMBL" id="MBB6055255.1"/>
    </source>
</evidence>
<dbReference type="Proteomes" id="UP000585721">
    <property type="component" value="Unassembled WGS sequence"/>
</dbReference>
<feature type="region of interest" description="Disordered" evidence="1">
    <location>
        <begin position="144"/>
        <end position="164"/>
    </location>
</feature>
<accession>A0A841GIV6</accession>
<proteinExistence type="predicted"/>
<reference evidence="3 4" key="1">
    <citation type="submission" date="2020-08" db="EMBL/GenBank/DDBJ databases">
        <title>Genomic Encyclopedia of Type Strains, Phase IV (KMG-IV): sequencing the most valuable type-strain genomes for metagenomic binning, comparative biology and taxonomic classification.</title>
        <authorList>
            <person name="Goeker M."/>
        </authorList>
    </citation>
    <scope>NUCLEOTIDE SEQUENCE [LARGE SCALE GENOMIC DNA]</scope>
    <source>
        <strain evidence="3 4">DSM 22975</strain>
    </source>
</reference>